<evidence type="ECO:0000313" key="2">
    <source>
        <dbReference type="Proteomes" id="UP001281147"/>
    </source>
</evidence>
<proteinExistence type="predicted"/>
<protein>
    <submittedName>
        <fullName evidence="1">Uncharacterized protein</fullName>
    </submittedName>
</protein>
<keyword evidence="2" id="KW-1185">Reference proteome</keyword>
<comment type="caution">
    <text evidence="1">The sequence shown here is derived from an EMBL/GenBank/DDBJ whole genome shotgun (WGS) entry which is preliminary data.</text>
</comment>
<gene>
    <name evidence="1" type="ORF">LTR37_006521</name>
</gene>
<sequence>MAQYYQHALFALALELPHSGGFQRVEGGRPFDKIVRLPYHEDETQKGHFYVYRRPIKEDLMFISNVDQSELLTRGWVFQEWFLSRRIVHVTPNETYLECQSQRPLTMSNYAVKKIPDWAYNQRIPFRLGFKKDFEFQVGSKFDLWYKLAAVYSQMALTHSEDHFKAIAGIASEFAMILASTYATLDAGVLESEYEAQWRLTWVFDTRFVRYIARRVLAWT</sequence>
<accession>A0ACC3NG24</accession>
<evidence type="ECO:0000313" key="1">
    <source>
        <dbReference type="EMBL" id="KAK3716371.1"/>
    </source>
</evidence>
<dbReference type="Proteomes" id="UP001281147">
    <property type="component" value="Unassembled WGS sequence"/>
</dbReference>
<dbReference type="EMBL" id="JAUTXU010000043">
    <property type="protein sequence ID" value="KAK3716371.1"/>
    <property type="molecule type" value="Genomic_DNA"/>
</dbReference>
<reference evidence="1" key="1">
    <citation type="submission" date="2023-07" db="EMBL/GenBank/DDBJ databases">
        <title>Black Yeasts Isolated from many extreme environments.</title>
        <authorList>
            <person name="Coleine C."/>
            <person name="Stajich J.E."/>
            <person name="Selbmann L."/>
        </authorList>
    </citation>
    <scope>NUCLEOTIDE SEQUENCE</scope>
    <source>
        <strain evidence="1">CCFEE 5714</strain>
    </source>
</reference>
<name>A0ACC3NG24_9PEZI</name>
<organism evidence="1 2">
    <name type="scientific">Vermiconidia calcicola</name>
    <dbReference type="NCBI Taxonomy" id="1690605"/>
    <lineage>
        <taxon>Eukaryota</taxon>
        <taxon>Fungi</taxon>
        <taxon>Dikarya</taxon>
        <taxon>Ascomycota</taxon>
        <taxon>Pezizomycotina</taxon>
        <taxon>Dothideomycetes</taxon>
        <taxon>Dothideomycetidae</taxon>
        <taxon>Mycosphaerellales</taxon>
        <taxon>Extremaceae</taxon>
        <taxon>Vermiconidia</taxon>
    </lineage>
</organism>